<name>A0ABM8P6G6_9BURK</name>
<dbReference type="SUPFAM" id="SSF51182">
    <property type="entry name" value="RmlC-like cupins"/>
    <property type="match status" value="1"/>
</dbReference>
<dbReference type="Proteomes" id="UP000598032">
    <property type="component" value="Unassembled WGS sequence"/>
</dbReference>
<dbReference type="RefSeq" id="WP_201646067.1">
    <property type="nucleotide sequence ID" value="NZ_CAJHCP010000018.1"/>
</dbReference>
<evidence type="ECO:0000313" key="3">
    <source>
        <dbReference type="Proteomes" id="UP000598032"/>
    </source>
</evidence>
<sequence>MIQPIDIGAVASGELRQYSNLVLTSVNDHDVHISVMETPYFWHLHPDSDETFLVVEGTLAIDFDDGSVNLQNGQLLTVPAGMRHRTRPVTARSVNLTVEKTNAATVQCDAPPHWVGP</sequence>
<dbReference type="PANTHER" id="PTHR36114:SF1">
    <property type="entry name" value="16.7 KDA PROTEIN IN WHIE LOCUS"/>
    <property type="match status" value="1"/>
</dbReference>
<dbReference type="PANTHER" id="PTHR36114">
    <property type="entry name" value="16.7 KDA PROTEIN IN WHIE LOCUS"/>
    <property type="match status" value="1"/>
</dbReference>
<dbReference type="InterPro" id="IPR052044">
    <property type="entry name" value="PKS_Associated_Protein"/>
</dbReference>
<dbReference type="Gene3D" id="2.60.120.10">
    <property type="entry name" value="Jelly Rolls"/>
    <property type="match status" value="1"/>
</dbReference>
<evidence type="ECO:0000313" key="2">
    <source>
        <dbReference type="EMBL" id="CAD6557568.1"/>
    </source>
</evidence>
<dbReference type="InterPro" id="IPR014710">
    <property type="entry name" value="RmlC-like_jellyroll"/>
</dbReference>
<organism evidence="2 3">
    <name type="scientific">Paraburkholderia metrosideri</name>
    <dbReference type="NCBI Taxonomy" id="580937"/>
    <lineage>
        <taxon>Bacteria</taxon>
        <taxon>Pseudomonadati</taxon>
        <taxon>Pseudomonadota</taxon>
        <taxon>Betaproteobacteria</taxon>
        <taxon>Burkholderiales</taxon>
        <taxon>Burkholderiaceae</taxon>
        <taxon>Paraburkholderia</taxon>
    </lineage>
</organism>
<dbReference type="InterPro" id="IPR013096">
    <property type="entry name" value="Cupin_2"/>
</dbReference>
<dbReference type="InterPro" id="IPR011051">
    <property type="entry name" value="RmlC_Cupin_sf"/>
</dbReference>
<gene>
    <name evidence="2" type="ORF">LMG28140_06185</name>
</gene>
<protein>
    <recommendedName>
        <fullName evidence="1">Cupin type-2 domain-containing protein</fullName>
    </recommendedName>
</protein>
<reference evidence="2 3" key="1">
    <citation type="submission" date="2020-10" db="EMBL/GenBank/DDBJ databases">
        <authorList>
            <person name="Peeters C."/>
        </authorList>
    </citation>
    <scope>NUCLEOTIDE SEQUENCE [LARGE SCALE GENOMIC DNA]</scope>
    <source>
        <strain evidence="2 3">LMG 28140</strain>
    </source>
</reference>
<dbReference type="EMBL" id="CAJHCP010000018">
    <property type="protein sequence ID" value="CAD6557568.1"/>
    <property type="molecule type" value="Genomic_DNA"/>
</dbReference>
<keyword evidence="3" id="KW-1185">Reference proteome</keyword>
<evidence type="ECO:0000259" key="1">
    <source>
        <dbReference type="Pfam" id="PF07883"/>
    </source>
</evidence>
<comment type="caution">
    <text evidence="2">The sequence shown here is derived from an EMBL/GenBank/DDBJ whole genome shotgun (WGS) entry which is preliminary data.</text>
</comment>
<accession>A0ABM8P6G6</accession>
<feature type="domain" description="Cupin type-2" evidence="1">
    <location>
        <begin position="42"/>
        <end position="87"/>
    </location>
</feature>
<proteinExistence type="predicted"/>
<dbReference type="Pfam" id="PF07883">
    <property type="entry name" value="Cupin_2"/>
    <property type="match status" value="1"/>
</dbReference>